<dbReference type="Pfam" id="PF00892">
    <property type="entry name" value="EamA"/>
    <property type="match status" value="2"/>
</dbReference>
<feature type="domain" description="EamA" evidence="7">
    <location>
        <begin position="152"/>
        <end position="291"/>
    </location>
</feature>
<evidence type="ECO:0000256" key="5">
    <source>
        <dbReference type="ARBA" id="ARBA00023136"/>
    </source>
</evidence>
<feature type="transmembrane region" description="Helical" evidence="6">
    <location>
        <begin position="39"/>
        <end position="61"/>
    </location>
</feature>
<keyword evidence="3 6" id="KW-0812">Transmembrane</keyword>
<feature type="transmembrane region" description="Helical" evidence="6">
    <location>
        <begin position="274"/>
        <end position="292"/>
    </location>
</feature>
<feature type="transmembrane region" description="Helical" evidence="6">
    <location>
        <begin position="183"/>
        <end position="205"/>
    </location>
</feature>
<feature type="transmembrane region" description="Helical" evidence="6">
    <location>
        <begin position="127"/>
        <end position="147"/>
    </location>
</feature>
<dbReference type="PATRIC" id="fig|438.15.peg.3352"/>
<comment type="subcellular location">
    <subcellularLocation>
        <location evidence="1">Cell membrane</location>
        <topology evidence="1">Multi-pass membrane protein</topology>
    </subcellularLocation>
</comment>
<keyword evidence="5 6" id="KW-0472">Membrane</keyword>
<dbReference type="Proteomes" id="UP000093796">
    <property type="component" value="Unassembled WGS sequence"/>
</dbReference>
<evidence type="ECO:0000256" key="6">
    <source>
        <dbReference type="SAM" id="Phobius"/>
    </source>
</evidence>
<sequence length="293" mass="30795">MIKHSKGPESTTLWADLAVLGVAVTWGASYPVAKSALAYAPALLLIFYRFTATAIIMLLFAKRDLASASPRDLGVGIVLGVILFSVFVAETWGISLTTATNAALIISLCTLITPFLDFGLKKRLPPYGVVTGALVGIMGVALLSGGITGFGPGEMLIILAAILRAIMVVSTKRLTTGRMISSAALTALQAVTVAVFSLTVLLLLGESDILLVDAGPRFWGAVGFLSLFCTIAAFYIQNVAIRRTTPTRVSLLMGTEPLFGFVMSWLLLSEPVTAMTLLGAALIVSGTFFALCS</sequence>
<evidence type="ECO:0000256" key="3">
    <source>
        <dbReference type="ARBA" id="ARBA00022692"/>
    </source>
</evidence>
<evidence type="ECO:0000256" key="1">
    <source>
        <dbReference type="ARBA" id="ARBA00004651"/>
    </source>
</evidence>
<keyword evidence="4 6" id="KW-1133">Transmembrane helix</keyword>
<feature type="transmembrane region" description="Helical" evidence="6">
    <location>
        <begin position="100"/>
        <end position="120"/>
    </location>
</feature>
<dbReference type="SUPFAM" id="SSF103481">
    <property type="entry name" value="Multidrug resistance efflux transporter EmrE"/>
    <property type="match status" value="2"/>
</dbReference>
<dbReference type="OrthoDB" id="7158585at2"/>
<reference evidence="8 9" key="1">
    <citation type="submission" date="2016-05" db="EMBL/GenBank/DDBJ databases">
        <title>Genome sequencing of Acetobacter pasteurianus strain SRCM100623.</title>
        <authorList>
            <person name="Song Y.R."/>
        </authorList>
    </citation>
    <scope>NUCLEOTIDE SEQUENCE [LARGE SCALE GENOMIC DNA]</scope>
    <source>
        <strain evidence="8 9">SRCM100623</strain>
    </source>
</reference>
<protein>
    <recommendedName>
        <fullName evidence="7">EamA domain-containing protein</fullName>
    </recommendedName>
</protein>
<dbReference type="PANTHER" id="PTHR42920:SF5">
    <property type="entry name" value="EAMA DOMAIN-CONTAINING PROTEIN"/>
    <property type="match status" value="1"/>
</dbReference>
<evidence type="ECO:0000256" key="4">
    <source>
        <dbReference type="ARBA" id="ARBA00022989"/>
    </source>
</evidence>
<proteinExistence type="predicted"/>
<feature type="transmembrane region" description="Helical" evidence="6">
    <location>
        <begin position="249"/>
        <end position="268"/>
    </location>
</feature>
<keyword evidence="2" id="KW-1003">Cell membrane</keyword>
<dbReference type="InterPro" id="IPR037185">
    <property type="entry name" value="EmrE-like"/>
</dbReference>
<dbReference type="AlphaFoldDB" id="A0A1A0C6A1"/>
<dbReference type="InterPro" id="IPR000620">
    <property type="entry name" value="EamA_dom"/>
</dbReference>
<evidence type="ECO:0000256" key="2">
    <source>
        <dbReference type="ARBA" id="ARBA00022475"/>
    </source>
</evidence>
<feature type="transmembrane region" description="Helical" evidence="6">
    <location>
        <begin position="73"/>
        <end position="94"/>
    </location>
</feature>
<organism evidence="8 9">
    <name type="scientific">Acetobacter pasteurianus</name>
    <name type="common">Acetobacter turbidans</name>
    <dbReference type="NCBI Taxonomy" id="438"/>
    <lineage>
        <taxon>Bacteria</taxon>
        <taxon>Pseudomonadati</taxon>
        <taxon>Pseudomonadota</taxon>
        <taxon>Alphaproteobacteria</taxon>
        <taxon>Acetobacterales</taxon>
        <taxon>Acetobacteraceae</taxon>
        <taxon>Acetobacter</taxon>
    </lineage>
</organism>
<dbReference type="PANTHER" id="PTHR42920">
    <property type="entry name" value="OS03G0707200 PROTEIN-RELATED"/>
    <property type="match status" value="1"/>
</dbReference>
<gene>
    <name evidence="8" type="ORF">SRCM100623_03034</name>
</gene>
<name>A0A1A0C6A1_ACEPA</name>
<accession>A0A1A0C6A1</accession>
<evidence type="ECO:0000313" key="9">
    <source>
        <dbReference type="Proteomes" id="UP000093796"/>
    </source>
</evidence>
<comment type="caution">
    <text evidence="8">The sequence shown here is derived from an EMBL/GenBank/DDBJ whole genome shotgun (WGS) entry which is preliminary data.</text>
</comment>
<evidence type="ECO:0000259" key="7">
    <source>
        <dbReference type="Pfam" id="PF00892"/>
    </source>
</evidence>
<dbReference type="InterPro" id="IPR051258">
    <property type="entry name" value="Diverse_Substrate_Transporter"/>
</dbReference>
<dbReference type="GO" id="GO:0005886">
    <property type="term" value="C:plasma membrane"/>
    <property type="evidence" value="ECO:0007669"/>
    <property type="project" value="UniProtKB-SubCell"/>
</dbReference>
<feature type="transmembrane region" description="Helical" evidence="6">
    <location>
        <begin position="12"/>
        <end position="33"/>
    </location>
</feature>
<feature type="domain" description="EamA" evidence="7">
    <location>
        <begin position="14"/>
        <end position="144"/>
    </location>
</feature>
<dbReference type="EMBL" id="LYUD01000181">
    <property type="protein sequence ID" value="OAZ58170.1"/>
    <property type="molecule type" value="Genomic_DNA"/>
</dbReference>
<feature type="transmembrane region" description="Helical" evidence="6">
    <location>
        <begin position="153"/>
        <end position="171"/>
    </location>
</feature>
<feature type="transmembrane region" description="Helical" evidence="6">
    <location>
        <begin position="217"/>
        <end position="237"/>
    </location>
</feature>
<evidence type="ECO:0000313" key="8">
    <source>
        <dbReference type="EMBL" id="OAZ58170.1"/>
    </source>
</evidence>
<dbReference type="RefSeq" id="WP_064776592.1">
    <property type="nucleotide sequence ID" value="NZ_LYUD01000181.1"/>
</dbReference>